<reference evidence="1 2" key="1">
    <citation type="submission" date="2015-10" db="EMBL/GenBank/DDBJ databases">
        <title>Genome analyses suggest a sexual origin of heterokaryosis in a supposedly ancient asexual fungus.</title>
        <authorList>
            <person name="Ropars J."/>
            <person name="Sedzielewska K."/>
            <person name="Noel J."/>
            <person name="Charron P."/>
            <person name="Farinelli L."/>
            <person name="Marton T."/>
            <person name="Kruger M."/>
            <person name="Pelin A."/>
            <person name="Brachmann A."/>
            <person name="Corradi N."/>
        </authorList>
    </citation>
    <scope>NUCLEOTIDE SEQUENCE [LARGE SCALE GENOMIC DNA]</scope>
    <source>
        <strain evidence="1 2">A4</strain>
    </source>
</reference>
<gene>
    <name evidence="1" type="ORF">RhiirA4_333791</name>
</gene>
<sequence>IEHLWNDVDRRLRASNNIIRGRDALWKYISQVWNEMALETCTKLIETMPERIQDIKNAKGGYTRW</sequence>
<comment type="caution">
    <text evidence="1">The sequence shown here is derived from an EMBL/GenBank/DDBJ whole genome shotgun (WGS) entry which is preliminary data.</text>
</comment>
<dbReference type="Proteomes" id="UP000234323">
    <property type="component" value="Unassembled WGS sequence"/>
</dbReference>
<protein>
    <submittedName>
        <fullName evidence="1">Uncharacterized protein</fullName>
    </submittedName>
</protein>
<dbReference type="EMBL" id="LLXI01004900">
    <property type="protein sequence ID" value="PKY61069.1"/>
    <property type="molecule type" value="Genomic_DNA"/>
</dbReference>
<dbReference type="AlphaFoldDB" id="A0A2I1HQA8"/>
<evidence type="ECO:0000313" key="1">
    <source>
        <dbReference type="EMBL" id="PKY61069.1"/>
    </source>
</evidence>
<name>A0A2I1HQA8_9GLOM</name>
<dbReference type="GO" id="GO:0003676">
    <property type="term" value="F:nucleic acid binding"/>
    <property type="evidence" value="ECO:0007669"/>
    <property type="project" value="InterPro"/>
</dbReference>
<accession>A0A2I1HQA8</accession>
<evidence type="ECO:0000313" key="2">
    <source>
        <dbReference type="Proteomes" id="UP000234323"/>
    </source>
</evidence>
<keyword evidence="2" id="KW-1185">Reference proteome</keyword>
<dbReference type="VEuPathDB" id="FungiDB:RhiirA1_355517"/>
<feature type="non-terminal residue" evidence="1">
    <location>
        <position position="1"/>
    </location>
</feature>
<organism evidence="1 2">
    <name type="scientific">Rhizophagus irregularis</name>
    <dbReference type="NCBI Taxonomy" id="588596"/>
    <lineage>
        <taxon>Eukaryota</taxon>
        <taxon>Fungi</taxon>
        <taxon>Fungi incertae sedis</taxon>
        <taxon>Mucoromycota</taxon>
        <taxon>Glomeromycotina</taxon>
        <taxon>Glomeromycetes</taxon>
        <taxon>Glomerales</taxon>
        <taxon>Glomeraceae</taxon>
        <taxon>Rhizophagus</taxon>
    </lineage>
</organism>
<dbReference type="Gene3D" id="3.30.420.10">
    <property type="entry name" value="Ribonuclease H-like superfamily/Ribonuclease H"/>
    <property type="match status" value="1"/>
</dbReference>
<proteinExistence type="predicted"/>
<dbReference type="InterPro" id="IPR036397">
    <property type="entry name" value="RNaseH_sf"/>
</dbReference>